<accession>A0A8J3V4D7</accession>
<dbReference type="InterPro" id="IPR052700">
    <property type="entry name" value="Carb_kinase_PfkB-like"/>
</dbReference>
<keyword evidence="2" id="KW-0808">Transferase</keyword>
<organism evidence="5 6">
    <name type="scientific">Planotetraspora thailandica</name>
    <dbReference type="NCBI Taxonomy" id="487172"/>
    <lineage>
        <taxon>Bacteria</taxon>
        <taxon>Bacillati</taxon>
        <taxon>Actinomycetota</taxon>
        <taxon>Actinomycetes</taxon>
        <taxon>Streptosporangiales</taxon>
        <taxon>Streptosporangiaceae</taxon>
        <taxon>Planotetraspora</taxon>
    </lineage>
</organism>
<dbReference type="EMBL" id="BOOR01000037">
    <property type="protein sequence ID" value="GII56636.1"/>
    <property type="molecule type" value="Genomic_DNA"/>
</dbReference>
<evidence type="ECO:0000256" key="2">
    <source>
        <dbReference type="ARBA" id="ARBA00022679"/>
    </source>
</evidence>
<dbReference type="CDD" id="cd01166">
    <property type="entry name" value="KdgK"/>
    <property type="match status" value="1"/>
</dbReference>
<keyword evidence="6" id="KW-1185">Reference proteome</keyword>
<protein>
    <recommendedName>
        <fullName evidence="4">Carbohydrate kinase PfkB domain-containing protein</fullName>
    </recommendedName>
</protein>
<dbReference type="PANTHER" id="PTHR43320">
    <property type="entry name" value="SUGAR KINASE"/>
    <property type="match status" value="1"/>
</dbReference>
<sequence>MTQNNSDPASSEGTPVLVAVGEGLLEVGVRDDLPSDYLGRGFGGDVANVAVMAARMGTRARLLTRLGADAPGRLLLDFWRRAHLDVEWIAVDPSAPTGMYVNAVRQGGHAFGYYRSGSAATRLSAADMDKRLLDGAGALHVSGISLAISGSAAQAAERAAELARDSGVAVTFCVNHRRMLRPDTDRNLAFARAADIVILSSEDARAVLGTDRPDRVRAALGEGPQEIVLTDGPAGAVVLTGGEIHRVAAPPVVVVDTAGAGDALAGAYLAGRLAGTAPPDALELAVIAGALSCRWPGCARSYPSAQEIARVRAGASPDVEPSYGESA</sequence>
<dbReference type="Pfam" id="PF00294">
    <property type="entry name" value="PfkB"/>
    <property type="match status" value="1"/>
</dbReference>
<dbReference type="Proteomes" id="UP000605992">
    <property type="component" value="Unassembled WGS sequence"/>
</dbReference>
<evidence type="ECO:0000313" key="6">
    <source>
        <dbReference type="Proteomes" id="UP000605992"/>
    </source>
</evidence>
<dbReference type="InterPro" id="IPR002173">
    <property type="entry name" value="Carboh/pur_kinase_PfkB_CS"/>
</dbReference>
<comment type="caution">
    <text evidence="5">The sequence shown here is derived from an EMBL/GenBank/DDBJ whole genome shotgun (WGS) entry which is preliminary data.</text>
</comment>
<keyword evidence="3" id="KW-0418">Kinase</keyword>
<evidence type="ECO:0000256" key="3">
    <source>
        <dbReference type="ARBA" id="ARBA00022777"/>
    </source>
</evidence>
<dbReference type="AlphaFoldDB" id="A0A8J3V4D7"/>
<evidence type="ECO:0000256" key="1">
    <source>
        <dbReference type="ARBA" id="ARBA00010688"/>
    </source>
</evidence>
<feature type="domain" description="Carbohydrate kinase PfkB" evidence="4">
    <location>
        <begin position="39"/>
        <end position="303"/>
    </location>
</feature>
<dbReference type="GO" id="GO:0016301">
    <property type="term" value="F:kinase activity"/>
    <property type="evidence" value="ECO:0007669"/>
    <property type="project" value="UniProtKB-KW"/>
</dbReference>
<dbReference type="RefSeq" id="WP_203946774.1">
    <property type="nucleotide sequence ID" value="NZ_BOOR01000037.1"/>
</dbReference>
<reference evidence="5" key="1">
    <citation type="submission" date="2021-01" db="EMBL/GenBank/DDBJ databases">
        <title>Whole genome shotgun sequence of Planotetraspora thailandica NBRC 104271.</title>
        <authorList>
            <person name="Komaki H."/>
            <person name="Tamura T."/>
        </authorList>
    </citation>
    <scope>NUCLEOTIDE SEQUENCE</scope>
    <source>
        <strain evidence="5">NBRC 104271</strain>
    </source>
</reference>
<evidence type="ECO:0000313" key="5">
    <source>
        <dbReference type="EMBL" id="GII56636.1"/>
    </source>
</evidence>
<dbReference type="Gene3D" id="3.40.1190.20">
    <property type="match status" value="1"/>
</dbReference>
<gene>
    <name evidence="5" type="ORF">Pth03_50250</name>
</gene>
<dbReference type="SUPFAM" id="SSF53613">
    <property type="entry name" value="Ribokinase-like"/>
    <property type="match status" value="1"/>
</dbReference>
<comment type="similarity">
    <text evidence="1">Belongs to the carbohydrate kinase PfkB family.</text>
</comment>
<dbReference type="PANTHER" id="PTHR43320:SF2">
    <property type="entry name" value="2-DEHYDRO-3-DEOXYGLUCONOKINASE_2-DEHYDRO-3-DEOXYGALACTONOKINASE"/>
    <property type="match status" value="1"/>
</dbReference>
<dbReference type="PROSITE" id="PS00584">
    <property type="entry name" value="PFKB_KINASES_2"/>
    <property type="match status" value="1"/>
</dbReference>
<dbReference type="InterPro" id="IPR011611">
    <property type="entry name" value="PfkB_dom"/>
</dbReference>
<dbReference type="InterPro" id="IPR029056">
    <property type="entry name" value="Ribokinase-like"/>
</dbReference>
<evidence type="ECO:0000259" key="4">
    <source>
        <dbReference type="Pfam" id="PF00294"/>
    </source>
</evidence>
<name>A0A8J3V4D7_9ACTN</name>
<proteinExistence type="inferred from homology"/>